<dbReference type="InterPro" id="IPR036097">
    <property type="entry name" value="HisK_dim/P_sf"/>
</dbReference>
<dbReference type="PANTHER" id="PTHR43065:SF50">
    <property type="entry name" value="HISTIDINE KINASE"/>
    <property type="match status" value="1"/>
</dbReference>
<dbReference type="Pfam" id="PF02518">
    <property type="entry name" value="HATPase_c"/>
    <property type="match status" value="1"/>
</dbReference>
<reference evidence="7 8" key="1">
    <citation type="submission" date="2022-07" db="EMBL/GenBank/DDBJ databases">
        <title>Methylomonas rivi sp. nov., Methylomonas rosea sp. nov., Methylomonas aureus sp. nov. and Methylomonas subterranea sp. nov., four novel methanotrophs isolated from a freshwater creek and the deep terrestrial subsurface.</title>
        <authorList>
            <person name="Abin C."/>
            <person name="Sankaranarayanan K."/>
            <person name="Garner C."/>
            <person name="Sindelar R."/>
            <person name="Kotary K."/>
            <person name="Garner R."/>
            <person name="Barclay S."/>
            <person name="Lawson P."/>
            <person name="Krumholz L."/>
        </authorList>
    </citation>
    <scope>NUCLEOTIDE SEQUENCE [LARGE SCALE GENOMIC DNA]</scope>
    <source>
        <strain evidence="7 8">WSC-6</strain>
    </source>
</reference>
<proteinExistence type="predicted"/>
<dbReference type="Pfam" id="PF00072">
    <property type="entry name" value="Response_reg"/>
    <property type="match status" value="1"/>
</dbReference>
<dbReference type="SUPFAM" id="SSF55874">
    <property type="entry name" value="ATPase domain of HSP90 chaperone/DNA topoisomerase II/histidine kinase"/>
    <property type="match status" value="1"/>
</dbReference>
<dbReference type="EMBL" id="JANIBK010000012">
    <property type="protein sequence ID" value="MCQ8127620.1"/>
    <property type="molecule type" value="Genomic_DNA"/>
</dbReference>
<evidence type="ECO:0000256" key="2">
    <source>
        <dbReference type="ARBA" id="ARBA00012438"/>
    </source>
</evidence>
<gene>
    <name evidence="7" type="ORF">NP596_04030</name>
</gene>
<accession>A0ABT1U1B0</accession>
<dbReference type="PROSITE" id="PS50109">
    <property type="entry name" value="HIS_KIN"/>
    <property type="match status" value="1"/>
</dbReference>
<evidence type="ECO:0000313" key="7">
    <source>
        <dbReference type="EMBL" id="MCQ8127620.1"/>
    </source>
</evidence>
<keyword evidence="3 4" id="KW-0597">Phosphoprotein</keyword>
<name>A0ABT1U1B0_9GAMM</name>
<comment type="catalytic activity">
    <reaction evidence="1">
        <text>ATP + protein L-histidine = ADP + protein N-phospho-L-histidine.</text>
        <dbReference type="EC" id="2.7.13.3"/>
    </reaction>
</comment>
<feature type="modified residue" description="4-aspartylphosphate" evidence="4">
    <location>
        <position position="62"/>
    </location>
</feature>
<dbReference type="InterPro" id="IPR036890">
    <property type="entry name" value="HATPase_C_sf"/>
</dbReference>
<dbReference type="Gene3D" id="3.40.50.2300">
    <property type="match status" value="1"/>
</dbReference>
<dbReference type="CDD" id="cd00082">
    <property type="entry name" value="HisKA"/>
    <property type="match status" value="1"/>
</dbReference>
<dbReference type="InterPro" id="IPR003661">
    <property type="entry name" value="HisK_dim/P_dom"/>
</dbReference>
<feature type="domain" description="Histidine kinase" evidence="5">
    <location>
        <begin position="178"/>
        <end position="422"/>
    </location>
</feature>
<evidence type="ECO:0000313" key="8">
    <source>
        <dbReference type="Proteomes" id="UP001524586"/>
    </source>
</evidence>
<dbReference type="PRINTS" id="PR00344">
    <property type="entry name" value="BCTRLSENSOR"/>
</dbReference>
<evidence type="ECO:0000256" key="1">
    <source>
        <dbReference type="ARBA" id="ARBA00000085"/>
    </source>
</evidence>
<dbReference type="InterPro" id="IPR005467">
    <property type="entry name" value="His_kinase_dom"/>
</dbReference>
<dbReference type="Gene3D" id="1.10.287.130">
    <property type="match status" value="1"/>
</dbReference>
<dbReference type="PROSITE" id="PS50110">
    <property type="entry name" value="RESPONSE_REGULATORY"/>
    <property type="match status" value="1"/>
</dbReference>
<organism evidence="7 8">
    <name type="scientific">Methylomonas rivi</name>
    <dbReference type="NCBI Taxonomy" id="2952226"/>
    <lineage>
        <taxon>Bacteria</taxon>
        <taxon>Pseudomonadati</taxon>
        <taxon>Pseudomonadota</taxon>
        <taxon>Gammaproteobacteria</taxon>
        <taxon>Methylococcales</taxon>
        <taxon>Methylococcaceae</taxon>
        <taxon>Methylomonas</taxon>
    </lineage>
</organism>
<dbReference type="SMART" id="SM00387">
    <property type="entry name" value="HATPase_c"/>
    <property type="match status" value="1"/>
</dbReference>
<dbReference type="PANTHER" id="PTHR43065">
    <property type="entry name" value="SENSOR HISTIDINE KINASE"/>
    <property type="match status" value="1"/>
</dbReference>
<dbReference type="InterPro" id="IPR004358">
    <property type="entry name" value="Sig_transdc_His_kin-like_C"/>
</dbReference>
<dbReference type="SUPFAM" id="SSF47384">
    <property type="entry name" value="Homodimeric domain of signal transducing histidine kinase"/>
    <property type="match status" value="1"/>
</dbReference>
<dbReference type="InterPro" id="IPR001789">
    <property type="entry name" value="Sig_transdc_resp-reg_receiver"/>
</dbReference>
<comment type="caution">
    <text evidence="7">The sequence shown here is derived from an EMBL/GenBank/DDBJ whole genome shotgun (WGS) entry which is preliminary data.</text>
</comment>
<evidence type="ECO:0000259" key="5">
    <source>
        <dbReference type="PROSITE" id="PS50109"/>
    </source>
</evidence>
<evidence type="ECO:0000256" key="4">
    <source>
        <dbReference type="PROSITE-ProRule" id="PRU00169"/>
    </source>
</evidence>
<dbReference type="RefSeq" id="WP_256613953.1">
    <property type="nucleotide sequence ID" value="NZ_JANIBK010000012.1"/>
</dbReference>
<protein>
    <recommendedName>
        <fullName evidence="2">histidine kinase</fullName>
        <ecNumber evidence="2">2.7.13.3</ecNumber>
    </recommendedName>
</protein>
<evidence type="ECO:0000259" key="6">
    <source>
        <dbReference type="PROSITE" id="PS50110"/>
    </source>
</evidence>
<dbReference type="Proteomes" id="UP001524586">
    <property type="component" value="Unassembled WGS sequence"/>
</dbReference>
<dbReference type="SMART" id="SM00448">
    <property type="entry name" value="REC"/>
    <property type="match status" value="1"/>
</dbReference>
<keyword evidence="8" id="KW-1185">Reference proteome</keyword>
<dbReference type="InterPro" id="IPR011006">
    <property type="entry name" value="CheY-like_superfamily"/>
</dbReference>
<evidence type="ECO:0000256" key="3">
    <source>
        <dbReference type="ARBA" id="ARBA00022553"/>
    </source>
</evidence>
<dbReference type="SUPFAM" id="SSF52172">
    <property type="entry name" value="CheY-like"/>
    <property type="match status" value="1"/>
</dbReference>
<dbReference type="InterPro" id="IPR003594">
    <property type="entry name" value="HATPase_dom"/>
</dbReference>
<feature type="domain" description="Response regulatory" evidence="6">
    <location>
        <begin position="13"/>
        <end position="129"/>
    </location>
</feature>
<dbReference type="EC" id="2.7.13.3" evidence="2"/>
<dbReference type="Gene3D" id="3.30.565.10">
    <property type="entry name" value="Histidine kinase-like ATPase, C-terminal domain"/>
    <property type="match status" value="1"/>
</dbReference>
<sequence length="424" mass="47069">MAVDNAKPEPLGTILLVDDDSINLTVFGQCLAPRYSVLAATSGGRALEIACATPKPDLILLDIMMPEMDGYEVMGKLKESPETRDIPVIFVTALTSDLDESRGFALGAVDYIYKPCNLAILSARVGTQIELKKARDRLQDQNTYLETELEKRLRENQLIQLELLEAEKLAAVGQLAAGVAHEINNPLGFIYSNFNTLQTYNRDIFDLLDAYERCVGETPDAAELMQKIQHLKAEKELDFLRNDMNELLTESRDGLARVRDIIQNLQQFAEGNDNEWQLTDINKCLDITLSIFANGQNAHCTIHRDFADIPAARCLPARLNQVFLSLLVNASQAIDTAGDIVIRTGHDRQQIWVEIADTGHGIAQEHLPHIFEPFFTTRPPGKGIGLGLSTAQSIVRAHHGKIEVCSEPNRGSTFTIRLPIQQAD</sequence>